<feature type="chain" id="PRO_5008846518" evidence="6">
    <location>
        <begin position="22"/>
        <end position="347"/>
    </location>
</feature>
<dbReference type="InterPro" id="IPR016186">
    <property type="entry name" value="C-type_lectin-like/link_sf"/>
</dbReference>
<dbReference type="SMART" id="SM00034">
    <property type="entry name" value="CLECT"/>
    <property type="match status" value="1"/>
</dbReference>
<evidence type="ECO:0000259" key="7">
    <source>
        <dbReference type="PROSITE" id="PS50041"/>
    </source>
</evidence>
<keyword evidence="3 6" id="KW-0732">Signal</keyword>
<dbReference type="OrthoDB" id="441660at2759"/>
<reference evidence="9 10" key="1">
    <citation type="submission" date="2015-08" db="EMBL/GenBank/DDBJ databases">
        <title>Ancestral chromatin configuration constrains chromatin evolution on differentiating sex chromosomes in Drosophila.</title>
        <authorList>
            <person name="Zhou Q."/>
            <person name="Bachtrog D."/>
        </authorList>
    </citation>
    <scope>NUCLEOTIDE SEQUENCE [LARGE SCALE GENOMIC DNA]</scope>
    <source>
        <tissue evidence="9">Whole larvae</tissue>
    </source>
</reference>
<feature type="domain" description="C-type lectin" evidence="7">
    <location>
        <begin position="47"/>
        <end position="168"/>
    </location>
</feature>
<evidence type="ECO:0000313" key="9">
    <source>
        <dbReference type="EMBL" id="ALC42445.1"/>
    </source>
</evidence>
<dbReference type="SUPFAM" id="SSF56436">
    <property type="entry name" value="C-type lectin-like"/>
    <property type="match status" value="1"/>
</dbReference>
<evidence type="ECO:0000256" key="1">
    <source>
        <dbReference type="ARBA" id="ARBA00004613"/>
    </source>
</evidence>
<evidence type="ECO:0000256" key="2">
    <source>
        <dbReference type="ARBA" id="ARBA00022525"/>
    </source>
</evidence>
<dbReference type="GO" id="GO:0005615">
    <property type="term" value="C:extracellular space"/>
    <property type="evidence" value="ECO:0007669"/>
    <property type="project" value="TreeGrafter"/>
</dbReference>
<evidence type="ECO:0000313" key="10">
    <source>
        <dbReference type="Proteomes" id="UP000494163"/>
    </source>
</evidence>
<feature type="region of interest" description="Disordered" evidence="5">
    <location>
        <begin position="183"/>
        <end position="347"/>
    </location>
</feature>
<dbReference type="STRING" id="30019.A0A0M4EX08"/>
<proteinExistence type="predicted"/>
<evidence type="ECO:0000256" key="3">
    <source>
        <dbReference type="ARBA" id="ARBA00022729"/>
    </source>
</evidence>
<dbReference type="Gene3D" id="3.10.100.10">
    <property type="entry name" value="Mannose-Binding Protein A, subunit A"/>
    <property type="match status" value="1"/>
</dbReference>
<dbReference type="AlphaFoldDB" id="A0A0M4EX08"/>
<dbReference type="GO" id="GO:0030246">
    <property type="term" value="F:carbohydrate binding"/>
    <property type="evidence" value="ECO:0007669"/>
    <property type="project" value="UniProtKB-KW"/>
</dbReference>
<feature type="compositionally biased region" description="Acidic residues" evidence="5">
    <location>
        <begin position="249"/>
        <end position="261"/>
    </location>
</feature>
<keyword evidence="4" id="KW-0430">Lectin</keyword>
<dbReference type="PANTHER" id="PTHR22799:SF1">
    <property type="entry name" value="C-TYPE LECTIN DOMAIN FAMILY 11 MEMBER A"/>
    <property type="match status" value="1"/>
</dbReference>
<dbReference type="InterPro" id="IPR001304">
    <property type="entry name" value="C-type_lectin-like"/>
</dbReference>
<keyword evidence="10" id="KW-1185">Reference proteome</keyword>
<gene>
    <name evidence="9" type="ORF">Dbus_chr2Rg2024</name>
    <name evidence="8" type="ORF">Dbus_chr2Rg42</name>
</gene>
<dbReference type="PROSITE" id="PS50041">
    <property type="entry name" value="C_TYPE_LECTIN_2"/>
    <property type="match status" value="1"/>
</dbReference>
<evidence type="ECO:0000313" key="8">
    <source>
        <dbReference type="EMBL" id="ALC40463.1"/>
    </source>
</evidence>
<protein>
    <submittedName>
        <fullName evidence="9">Lectin-46Ca</fullName>
    </submittedName>
</protein>
<dbReference type="CDD" id="cd00037">
    <property type="entry name" value="CLECT"/>
    <property type="match status" value="1"/>
</dbReference>
<keyword evidence="2" id="KW-0964">Secreted</keyword>
<feature type="compositionally biased region" description="Low complexity" evidence="5">
    <location>
        <begin position="262"/>
        <end position="298"/>
    </location>
</feature>
<evidence type="ECO:0000256" key="6">
    <source>
        <dbReference type="SAM" id="SignalP"/>
    </source>
</evidence>
<accession>A0A0M4EX08</accession>
<dbReference type="Proteomes" id="UP000494163">
    <property type="component" value="Chromosome 2R"/>
</dbReference>
<dbReference type="InterPro" id="IPR016187">
    <property type="entry name" value="CTDL_fold"/>
</dbReference>
<dbReference type="EMBL" id="CP012524">
    <property type="protein sequence ID" value="ALC40463.1"/>
    <property type="molecule type" value="Genomic_DNA"/>
</dbReference>
<dbReference type="EMBL" id="CP012524">
    <property type="protein sequence ID" value="ALC42445.1"/>
    <property type="molecule type" value="Genomic_DNA"/>
</dbReference>
<dbReference type="OMA" id="KHSHEHL"/>
<dbReference type="PANTHER" id="PTHR22799">
    <property type="entry name" value="TETRANECTIN-RELATED"/>
    <property type="match status" value="1"/>
</dbReference>
<feature type="signal peptide" evidence="6">
    <location>
        <begin position="1"/>
        <end position="21"/>
    </location>
</feature>
<organism evidence="9 10">
    <name type="scientific">Drosophila busckii</name>
    <name type="common">Fruit fly</name>
    <dbReference type="NCBI Taxonomy" id="30019"/>
    <lineage>
        <taxon>Eukaryota</taxon>
        <taxon>Metazoa</taxon>
        <taxon>Ecdysozoa</taxon>
        <taxon>Arthropoda</taxon>
        <taxon>Hexapoda</taxon>
        <taxon>Insecta</taxon>
        <taxon>Pterygota</taxon>
        <taxon>Neoptera</taxon>
        <taxon>Endopterygota</taxon>
        <taxon>Diptera</taxon>
        <taxon>Brachycera</taxon>
        <taxon>Muscomorpha</taxon>
        <taxon>Ephydroidea</taxon>
        <taxon>Drosophilidae</taxon>
        <taxon>Drosophila</taxon>
    </lineage>
</organism>
<feature type="compositionally biased region" description="Low complexity" evidence="5">
    <location>
        <begin position="307"/>
        <end position="341"/>
    </location>
</feature>
<dbReference type="SMR" id="A0A0M4EX08"/>
<sequence length="347" mass="36784">MRLLQLLIVALIIAYPCDVLGDRGGRRGKGKNKNKNGPCGKKYLRQINGKCYYFSGKKMNWFGAQNSCLRKGLMLADLANLEEYKAVLSALRTRGNMEDFWFGANDLQTEGRFTYIANGRLVRYFGEGTAPEPTQRSNLDDCMEVRLRENTTTMTDDNCQEQQFFICQQAEIKCTFPVEDDEGDGMHHSHEHLHHFHHDPAKADNKGSNQESLESDSRPADNSNSAEVGESEEAKKSGESPENAGQGGEGEEETTGDDNEATTEANATTTAEGVTGEGESTAEGAGTGETTAAPAEGASLPAGEGESTTAPADGASAAAAEGETTAAPAEGASAPAGDGESTAAPAE</sequence>
<comment type="subcellular location">
    <subcellularLocation>
        <location evidence="1">Secreted</location>
    </subcellularLocation>
</comment>
<name>A0A0M4EX08_DROBS</name>
<evidence type="ECO:0000256" key="4">
    <source>
        <dbReference type="ARBA" id="ARBA00022734"/>
    </source>
</evidence>
<dbReference type="Pfam" id="PF00059">
    <property type="entry name" value="Lectin_C"/>
    <property type="match status" value="1"/>
</dbReference>
<dbReference type="InterPro" id="IPR051663">
    <property type="entry name" value="CLec_Tetranectin-domain"/>
</dbReference>
<dbReference type="GO" id="GO:0008083">
    <property type="term" value="F:growth factor activity"/>
    <property type="evidence" value="ECO:0007669"/>
    <property type="project" value="TreeGrafter"/>
</dbReference>
<evidence type="ECO:0000256" key="5">
    <source>
        <dbReference type="SAM" id="MobiDB-lite"/>
    </source>
</evidence>
<feature type="non-terminal residue" evidence="9">
    <location>
        <position position="347"/>
    </location>
</feature>